<feature type="compositionally biased region" description="Basic and acidic residues" evidence="1">
    <location>
        <begin position="1"/>
        <end position="12"/>
    </location>
</feature>
<feature type="non-terminal residue" evidence="2">
    <location>
        <position position="393"/>
    </location>
</feature>
<feature type="region of interest" description="Disordered" evidence="1">
    <location>
        <begin position="301"/>
        <end position="393"/>
    </location>
</feature>
<feature type="compositionally biased region" description="Basic and acidic residues" evidence="1">
    <location>
        <begin position="237"/>
        <end position="247"/>
    </location>
</feature>
<reference evidence="2 3" key="1">
    <citation type="submission" date="2021-05" db="EMBL/GenBank/DDBJ databases">
        <title>Genome Assembly of Synthetic Allotetraploid Brassica napus Reveals Homoeologous Exchanges between Subgenomes.</title>
        <authorList>
            <person name="Davis J.T."/>
        </authorList>
    </citation>
    <scope>NUCLEOTIDE SEQUENCE [LARGE SCALE GENOMIC DNA]</scope>
    <source>
        <strain evidence="3">cv. Da-Ae</strain>
        <tissue evidence="2">Seedling</tissue>
    </source>
</reference>
<sequence>MDQRYSRAEKGKGQAPPELPAKRPPVRIPLNDNEDLIEANRLTIIGRLTNPQMQKPIRAITEVELEYIKIEKHCFSCFSLLHEEGTCPYRPYNALPPKERALGITQRIALQRIEAEKKRHDDRRGYRRPDEARSFSRYPEDSYAQAGRVRGDERSSHFRRDDHGRDQSILSRTARPISEYSRSKASTPQYRVVERNRPSSASSTPQAEGADLRTTLPPHTTKTVPPIAEVEITPTRTIKDRLGDSSKTKANSNSGSKDRRSALERLSASEPAKEISGRRAPSFESGRLQIGECRGEEEVFMEEEQAANHRSRKSPGTLRLGTSGAETRSRRGVIPVATQSKVASKRRVISSTRKRVLRSPRLGITQKKSTADHPSTTTRRKLNVDKDNELPCN</sequence>
<feature type="compositionally biased region" description="Basic and acidic residues" evidence="1">
    <location>
        <begin position="149"/>
        <end position="166"/>
    </location>
</feature>
<feature type="compositionally biased region" description="Basic and acidic residues" evidence="1">
    <location>
        <begin position="115"/>
        <end position="140"/>
    </location>
</feature>
<feature type="compositionally biased region" description="Basic and acidic residues" evidence="1">
    <location>
        <begin position="382"/>
        <end position="393"/>
    </location>
</feature>
<evidence type="ECO:0000313" key="2">
    <source>
        <dbReference type="EMBL" id="KAH0905833.1"/>
    </source>
</evidence>
<protein>
    <recommendedName>
        <fullName evidence="4">Zinc knuckle CX2CX4HX4C domain-containing protein</fullName>
    </recommendedName>
</protein>
<feature type="compositionally biased region" description="Polar residues" evidence="1">
    <location>
        <begin position="366"/>
        <end position="377"/>
    </location>
</feature>
<evidence type="ECO:0000313" key="3">
    <source>
        <dbReference type="Proteomes" id="UP000824890"/>
    </source>
</evidence>
<dbReference type="Proteomes" id="UP000824890">
    <property type="component" value="Unassembled WGS sequence"/>
</dbReference>
<feature type="region of interest" description="Disordered" evidence="1">
    <location>
        <begin position="1"/>
        <end position="24"/>
    </location>
</feature>
<accession>A0ABQ8BLZ8</accession>
<proteinExistence type="predicted"/>
<dbReference type="EMBL" id="JAGKQM010000010">
    <property type="protein sequence ID" value="KAH0905833.1"/>
    <property type="molecule type" value="Genomic_DNA"/>
</dbReference>
<feature type="compositionally biased region" description="Basic residues" evidence="1">
    <location>
        <begin position="343"/>
        <end position="358"/>
    </location>
</feature>
<organism evidence="2 3">
    <name type="scientific">Brassica napus</name>
    <name type="common">Rape</name>
    <dbReference type="NCBI Taxonomy" id="3708"/>
    <lineage>
        <taxon>Eukaryota</taxon>
        <taxon>Viridiplantae</taxon>
        <taxon>Streptophyta</taxon>
        <taxon>Embryophyta</taxon>
        <taxon>Tracheophyta</taxon>
        <taxon>Spermatophyta</taxon>
        <taxon>Magnoliopsida</taxon>
        <taxon>eudicotyledons</taxon>
        <taxon>Gunneridae</taxon>
        <taxon>Pentapetalae</taxon>
        <taxon>rosids</taxon>
        <taxon>malvids</taxon>
        <taxon>Brassicales</taxon>
        <taxon>Brassicaceae</taxon>
        <taxon>Brassiceae</taxon>
        <taxon>Brassica</taxon>
    </lineage>
</organism>
<gene>
    <name evidence="2" type="ORF">HID58_037660</name>
</gene>
<keyword evidence="3" id="KW-1185">Reference proteome</keyword>
<name>A0ABQ8BLZ8_BRANA</name>
<comment type="caution">
    <text evidence="2">The sequence shown here is derived from an EMBL/GenBank/DDBJ whole genome shotgun (WGS) entry which is preliminary data.</text>
</comment>
<evidence type="ECO:0000256" key="1">
    <source>
        <dbReference type="SAM" id="MobiDB-lite"/>
    </source>
</evidence>
<evidence type="ECO:0008006" key="4">
    <source>
        <dbReference type="Google" id="ProtNLM"/>
    </source>
</evidence>
<feature type="region of interest" description="Disordered" evidence="1">
    <location>
        <begin position="115"/>
        <end position="288"/>
    </location>
</feature>